<dbReference type="Gene3D" id="4.10.430.10">
    <property type="entry name" value="Histone-like protein H-NS, C-terminal domain"/>
    <property type="match status" value="1"/>
</dbReference>
<feature type="domain" description="DNA-binding protein H-NS-like C-terminal" evidence="6">
    <location>
        <begin position="75"/>
        <end position="118"/>
    </location>
</feature>
<dbReference type="InterPro" id="IPR027444">
    <property type="entry name" value="H-NS_C_dom"/>
</dbReference>
<keyword evidence="3" id="KW-0963">Cytoplasm</keyword>
<evidence type="ECO:0000256" key="5">
    <source>
        <dbReference type="SAM" id="MobiDB-lite"/>
    </source>
</evidence>
<proteinExistence type="inferred from homology"/>
<comment type="similarity">
    <text evidence="2">Belongs to the histone-like protein H-NS family.</text>
</comment>
<evidence type="ECO:0000256" key="3">
    <source>
        <dbReference type="ARBA" id="ARBA00022490"/>
    </source>
</evidence>
<protein>
    <submittedName>
        <fullName evidence="7">H-NS histone family protein</fullName>
    </submittedName>
</protein>
<name>A0A936ZRW2_9BURK</name>
<keyword evidence="8" id="KW-1185">Reference proteome</keyword>
<feature type="compositionally biased region" description="Low complexity" evidence="5">
    <location>
        <begin position="52"/>
        <end position="61"/>
    </location>
</feature>
<organism evidence="7 8">
    <name type="scientific">Ramlibacter aurantiacus</name>
    <dbReference type="NCBI Taxonomy" id="2801330"/>
    <lineage>
        <taxon>Bacteria</taxon>
        <taxon>Pseudomonadati</taxon>
        <taxon>Pseudomonadota</taxon>
        <taxon>Betaproteobacteria</taxon>
        <taxon>Burkholderiales</taxon>
        <taxon>Comamonadaceae</taxon>
        <taxon>Ramlibacter</taxon>
    </lineage>
</organism>
<feature type="compositionally biased region" description="Low complexity" evidence="5">
    <location>
        <begin position="68"/>
        <end position="82"/>
    </location>
</feature>
<dbReference type="EMBL" id="JAEQNA010000001">
    <property type="protein sequence ID" value="MBL0419940.1"/>
    <property type="molecule type" value="Genomic_DNA"/>
</dbReference>
<dbReference type="AlphaFoldDB" id="A0A936ZRW2"/>
<sequence length="119" mass="12860">MAKKTYAEIQAEIARLQQEAESVREAEVAGVIERMREAIEVYGITARDLGFSGSESASASRGGRRPAGRAAGRRAAAGADGAPKYRDPSGQVWSGRGPRPRWLREALESGRSLEEFRVG</sequence>
<dbReference type="InterPro" id="IPR037150">
    <property type="entry name" value="H-NS_C_dom_sf"/>
</dbReference>
<reference evidence="7" key="1">
    <citation type="submission" date="2021-01" db="EMBL/GenBank/DDBJ databases">
        <title>Ramlibacter sp. strain AW1 16S ribosomal RNA gene Genome sequencing and assembly.</title>
        <authorList>
            <person name="Kang M."/>
        </authorList>
    </citation>
    <scope>NUCLEOTIDE SEQUENCE</scope>
    <source>
        <strain evidence="7">AW1</strain>
    </source>
</reference>
<dbReference type="Proteomes" id="UP000613011">
    <property type="component" value="Unassembled WGS sequence"/>
</dbReference>
<comment type="caution">
    <text evidence="7">The sequence shown here is derived from an EMBL/GenBank/DDBJ whole genome shotgun (WGS) entry which is preliminary data.</text>
</comment>
<dbReference type="GO" id="GO:0003677">
    <property type="term" value="F:DNA binding"/>
    <property type="evidence" value="ECO:0007669"/>
    <property type="project" value="UniProtKB-KW"/>
</dbReference>
<feature type="region of interest" description="Disordered" evidence="5">
    <location>
        <begin position="51"/>
        <end position="100"/>
    </location>
</feature>
<dbReference type="SUPFAM" id="SSF81273">
    <property type="entry name" value="H-NS histone-like proteins"/>
    <property type="match status" value="1"/>
</dbReference>
<dbReference type="PANTHER" id="PTHR38097:SF2">
    <property type="entry name" value="DNA-BINDING PROTEIN STPA"/>
    <property type="match status" value="1"/>
</dbReference>
<evidence type="ECO:0000259" key="6">
    <source>
        <dbReference type="SMART" id="SM00528"/>
    </source>
</evidence>
<accession>A0A936ZRW2</accession>
<evidence type="ECO:0000256" key="1">
    <source>
        <dbReference type="ARBA" id="ARBA00004453"/>
    </source>
</evidence>
<comment type="subcellular location">
    <subcellularLocation>
        <location evidence="1">Cytoplasm</location>
        <location evidence="1">Nucleoid</location>
    </subcellularLocation>
</comment>
<evidence type="ECO:0000256" key="4">
    <source>
        <dbReference type="ARBA" id="ARBA00023125"/>
    </source>
</evidence>
<gene>
    <name evidence="7" type="ORF">JI739_06230</name>
</gene>
<keyword evidence="4" id="KW-0238">DNA-binding</keyword>
<dbReference type="GO" id="GO:0009295">
    <property type="term" value="C:nucleoid"/>
    <property type="evidence" value="ECO:0007669"/>
    <property type="project" value="UniProtKB-SubCell"/>
</dbReference>
<dbReference type="RefSeq" id="WP_201682938.1">
    <property type="nucleotide sequence ID" value="NZ_JAEQNA010000001.1"/>
</dbReference>
<evidence type="ECO:0000313" key="7">
    <source>
        <dbReference type="EMBL" id="MBL0419940.1"/>
    </source>
</evidence>
<evidence type="ECO:0000313" key="8">
    <source>
        <dbReference type="Proteomes" id="UP000613011"/>
    </source>
</evidence>
<dbReference type="PANTHER" id="PTHR38097">
    <property type="match status" value="1"/>
</dbReference>
<evidence type="ECO:0000256" key="2">
    <source>
        <dbReference type="ARBA" id="ARBA00010610"/>
    </source>
</evidence>
<dbReference type="SMART" id="SM00528">
    <property type="entry name" value="HNS"/>
    <property type="match status" value="1"/>
</dbReference>
<dbReference type="Pfam" id="PF00816">
    <property type="entry name" value="Histone_HNS"/>
    <property type="match status" value="1"/>
</dbReference>